<evidence type="ECO:0000256" key="9">
    <source>
        <dbReference type="ARBA" id="ARBA00038592"/>
    </source>
</evidence>
<dbReference type="GO" id="GO:0016787">
    <property type="term" value="F:hydrolase activity"/>
    <property type="evidence" value="ECO:0007669"/>
    <property type="project" value="UniProtKB-KW"/>
</dbReference>
<dbReference type="InterPro" id="IPR050646">
    <property type="entry name" value="Cas1"/>
</dbReference>
<sequence>MKRLLNTLYITSSDRYLSLDGENVVVRSQDEEIGRVPLHNLEAIVTFGYAGASPALMGACAKRNIDLSFLTPSGRFLARVSGEVRGNVTLRKEQYRISEDREKCMPIARNFITGKVYNARWVLERAARDYPLRLDAEKLKAKSAFLADSISNIRKSSSPEELLGLEGEAASVYFSVFDDLILQQKESFNFHGRSRRPPMDAVNAMLSFAYTLLAGMCGSALEAVGLDPYVGFFHTDRPGRMSLALDMMEELRAVMADRFVLTMINKRMIGPEGFTKKEDGAVIMDDETRKQFLAAWQAKKAETIRHPFLDEKMEWGMVPYAQALLLARMIRGDLDEYPPFFWK</sequence>
<dbReference type="Pfam" id="PF01867">
    <property type="entry name" value="Cas_Cas1"/>
    <property type="match status" value="1"/>
</dbReference>
<dbReference type="NCBIfam" id="TIGR03640">
    <property type="entry name" value="cas1_DVULG"/>
    <property type="match status" value="1"/>
</dbReference>
<keyword evidence="1 10" id="KW-0540">Nuclease</keyword>
<keyword evidence="5 10" id="KW-0460">Magnesium</keyword>
<dbReference type="GO" id="GO:0043571">
    <property type="term" value="P:maintenance of CRISPR repeat elements"/>
    <property type="evidence" value="ECO:0007669"/>
    <property type="project" value="UniProtKB-UniRule"/>
</dbReference>
<dbReference type="GO" id="GO:0051607">
    <property type="term" value="P:defense response to virus"/>
    <property type="evidence" value="ECO:0007669"/>
    <property type="project" value="UniProtKB-UniRule"/>
</dbReference>
<gene>
    <name evidence="10" type="primary">cas1</name>
    <name evidence="11" type="ORF">SAMN05216313_11571</name>
</gene>
<dbReference type="NCBIfam" id="TIGR00287">
    <property type="entry name" value="cas1"/>
    <property type="match status" value="1"/>
</dbReference>
<evidence type="ECO:0000256" key="1">
    <source>
        <dbReference type="ARBA" id="ARBA00022722"/>
    </source>
</evidence>
<keyword evidence="2 10" id="KW-0479">Metal-binding</keyword>
<reference evidence="12" key="1">
    <citation type="submission" date="2016-10" db="EMBL/GenBank/DDBJ databases">
        <authorList>
            <person name="Varghese N."/>
            <person name="Submissions S."/>
        </authorList>
    </citation>
    <scope>NUCLEOTIDE SEQUENCE [LARGE SCALE GENOMIC DNA]</scope>
    <source>
        <strain evidence="12">NLAE-zl-G277</strain>
    </source>
</reference>
<dbReference type="InterPro" id="IPR042211">
    <property type="entry name" value="CRISPR-assoc_Cas1_N"/>
</dbReference>
<feature type="binding site" evidence="10">
    <location>
        <position position="234"/>
    </location>
    <ligand>
        <name>Mn(2+)</name>
        <dbReference type="ChEBI" id="CHEBI:29035"/>
    </ligand>
</feature>
<evidence type="ECO:0000256" key="8">
    <source>
        <dbReference type="ARBA" id="ARBA00023211"/>
    </source>
</evidence>
<dbReference type="Gene3D" id="1.20.120.920">
    <property type="entry name" value="CRISPR-associated endonuclease Cas1, C-terminal domain"/>
    <property type="match status" value="1"/>
</dbReference>
<dbReference type="PANTHER" id="PTHR34353:SF2">
    <property type="entry name" value="CRISPR-ASSOCIATED ENDONUCLEASE CAS1 1"/>
    <property type="match status" value="1"/>
</dbReference>
<evidence type="ECO:0000256" key="5">
    <source>
        <dbReference type="ARBA" id="ARBA00022842"/>
    </source>
</evidence>
<organism evidence="11 12">
    <name type="scientific">Enterocloster lavalensis</name>
    <dbReference type="NCBI Taxonomy" id="460384"/>
    <lineage>
        <taxon>Bacteria</taxon>
        <taxon>Bacillati</taxon>
        <taxon>Bacillota</taxon>
        <taxon>Clostridia</taxon>
        <taxon>Lachnospirales</taxon>
        <taxon>Lachnospiraceae</taxon>
        <taxon>Enterocloster</taxon>
    </lineage>
</organism>
<dbReference type="InterPro" id="IPR002729">
    <property type="entry name" value="CRISPR-assoc_Cas1"/>
</dbReference>
<protein>
    <recommendedName>
        <fullName evidence="10">CRISPR-associated endonuclease Cas1</fullName>
        <ecNumber evidence="10">3.1.-.-</ecNumber>
    </recommendedName>
</protein>
<evidence type="ECO:0000256" key="10">
    <source>
        <dbReference type="HAMAP-Rule" id="MF_01470"/>
    </source>
</evidence>
<dbReference type="InterPro" id="IPR019856">
    <property type="entry name" value="CRISPR-assoc_Cas1_DVULG"/>
</dbReference>
<dbReference type="EC" id="3.1.-.-" evidence="10"/>
<dbReference type="Gene3D" id="3.100.10.20">
    <property type="entry name" value="CRISPR-associated endonuclease Cas1, N-terminal domain"/>
    <property type="match status" value="1"/>
</dbReference>
<proteinExistence type="inferred from homology"/>
<dbReference type="EMBL" id="FOIM01000015">
    <property type="protein sequence ID" value="SET81255.1"/>
    <property type="molecule type" value="Genomic_DNA"/>
</dbReference>
<dbReference type="CDD" id="cd09721">
    <property type="entry name" value="Cas1_I-C"/>
    <property type="match status" value="1"/>
</dbReference>
<evidence type="ECO:0000313" key="12">
    <source>
        <dbReference type="Proteomes" id="UP000198508"/>
    </source>
</evidence>
<accession>A0A1I0HEC5</accession>
<keyword evidence="12" id="KW-1185">Reference proteome</keyword>
<dbReference type="AlphaFoldDB" id="A0A1I0HEC5"/>
<name>A0A1I0HEC5_9FIRM</name>
<keyword evidence="7 10" id="KW-0238">DNA-binding</keyword>
<dbReference type="Proteomes" id="UP000198508">
    <property type="component" value="Unassembled WGS sequence"/>
</dbReference>
<dbReference type="GO" id="GO:0046872">
    <property type="term" value="F:metal ion binding"/>
    <property type="evidence" value="ECO:0007669"/>
    <property type="project" value="UniProtKB-UniRule"/>
</dbReference>
<feature type="binding site" evidence="10">
    <location>
        <position position="166"/>
    </location>
    <ligand>
        <name>Mn(2+)</name>
        <dbReference type="ChEBI" id="CHEBI:29035"/>
    </ligand>
</feature>
<dbReference type="STRING" id="460384.SAMN05216313_11571"/>
<keyword evidence="6 10" id="KW-0051">Antiviral defense</keyword>
<evidence type="ECO:0000313" key="11">
    <source>
        <dbReference type="EMBL" id="SET81255.1"/>
    </source>
</evidence>
<evidence type="ECO:0000256" key="4">
    <source>
        <dbReference type="ARBA" id="ARBA00022801"/>
    </source>
</evidence>
<comment type="similarity">
    <text evidence="10">Belongs to the CRISPR-associated endonuclease Cas1 family.</text>
</comment>
<keyword evidence="4 10" id="KW-0378">Hydrolase</keyword>
<comment type="cofactor">
    <cofactor evidence="10">
        <name>Mg(2+)</name>
        <dbReference type="ChEBI" id="CHEBI:18420"/>
    </cofactor>
    <cofactor evidence="10">
        <name>Mn(2+)</name>
        <dbReference type="ChEBI" id="CHEBI:29035"/>
    </cofactor>
</comment>
<dbReference type="RefSeq" id="WP_092365212.1">
    <property type="nucleotide sequence ID" value="NZ_FOIM01000015.1"/>
</dbReference>
<dbReference type="InterPro" id="IPR042206">
    <property type="entry name" value="CRISPR-assoc_Cas1_C"/>
</dbReference>
<dbReference type="HAMAP" id="MF_01470">
    <property type="entry name" value="Cas1"/>
    <property type="match status" value="1"/>
</dbReference>
<dbReference type="GO" id="GO:0004520">
    <property type="term" value="F:DNA endonuclease activity"/>
    <property type="evidence" value="ECO:0007669"/>
    <property type="project" value="InterPro"/>
</dbReference>
<evidence type="ECO:0000256" key="3">
    <source>
        <dbReference type="ARBA" id="ARBA00022759"/>
    </source>
</evidence>
<keyword evidence="8 10" id="KW-0464">Manganese</keyword>
<comment type="subunit">
    <text evidence="9 10">Homodimer, forms a heterotetramer with a Cas2 homodimer.</text>
</comment>
<feature type="binding site" evidence="10">
    <location>
        <position position="249"/>
    </location>
    <ligand>
        <name>Mn(2+)</name>
        <dbReference type="ChEBI" id="CHEBI:29035"/>
    </ligand>
</feature>
<evidence type="ECO:0000256" key="2">
    <source>
        <dbReference type="ARBA" id="ARBA00022723"/>
    </source>
</evidence>
<evidence type="ECO:0000256" key="6">
    <source>
        <dbReference type="ARBA" id="ARBA00023118"/>
    </source>
</evidence>
<comment type="function">
    <text evidence="10">CRISPR (clustered regularly interspaced short palindromic repeat), is an adaptive immune system that provides protection against mobile genetic elements (viruses, transposable elements and conjugative plasmids). CRISPR clusters contain spacers, sequences complementary to antecedent mobile elements, and target invading nucleic acids. CRISPR clusters are transcribed and processed into CRISPR RNA (crRNA). Acts as a dsDNA endonuclease. Involved in the integration of spacer DNA into the CRISPR cassette.</text>
</comment>
<dbReference type="GO" id="GO:0003677">
    <property type="term" value="F:DNA binding"/>
    <property type="evidence" value="ECO:0007669"/>
    <property type="project" value="UniProtKB-KW"/>
</dbReference>
<evidence type="ECO:0000256" key="7">
    <source>
        <dbReference type="ARBA" id="ARBA00023125"/>
    </source>
</evidence>
<keyword evidence="3 10" id="KW-0255">Endonuclease</keyword>
<dbReference type="PANTHER" id="PTHR34353">
    <property type="entry name" value="CRISPR-ASSOCIATED ENDONUCLEASE CAS1 1"/>
    <property type="match status" value="1"/>
</dbReference>